<evidence type="ECO:0000259" key="2">
    <source>
        <dbReference type="PROSITE" id="PS50240"/>
    </source>
</evidence>
<accession>A0ABW1F3Q0</accession>
<dbReference type="PRINTS" id="PR00722">
    <property type="entry name" value="CHYMOTRYPSIN"/>
</dbReference>
<dbReference type="Pfam" id="PF00089">
    <property type="entry name" value="Trypsin"/>
    <property type="match status" value="1"/>
</dbReference>
<evidence type="ECO:0000313" key="4">
    <source>
        <dbReference type="Proteomes" id="UP001596067"/>
    </source>
</evidence>
<dbReference type="InterPro" id="IPR043504">
    <property type="entry name" value="Peptidase_S1_PA_chymotrypsin"/>
</dbReference>
<dbReference type="InterPro" id="IPR013207">
    <property type="entry name" value="LGFP"/>
</dbReference>
<dbReference type="PROSITE" id="PS50240">
    <property type="entry name" value="TRYPSIN_DOM"/>
    <property type="match status" value="1"/>
</dbReference>
<organism evidence="3 4">
    <name type="scientific">Kitasatospora aburaviensis</name>
    <dbReference type="NCBI Taxonomy" id="67265"/>
    <lineage>
        <taxon>Bacteria</taxon>
        <taxon>Bacillati</taxon>
        <taxon>Actinomycetota</taxon>
        <taxon>Actinomycetes</taxon>
        <taxon>Kitasatosporales</taxon>
        <taxon>Streptomycetaceae</taxon>
        <taxon>Kitasatospora</taxon>
    </lineage>
</organism>
<dbReference type="PANTHER" id="PTHR44103:SF1">
    <property type="entry name" value="PROPROTEIN CONVERTASE P"/>
    <property type="match status" value="1"/>
</dbReference>
<dbReference type="EMBL" id="JBHSOD010000031">
    <property type="protein sequence ID" value="MFC5887779.1"/>
    <property type="molecule type" value="Genomic_DNA"/>
</dbReference>
<dbReference type="Pfam" id="PF08310">
    <property type="entry name" value="LGFP"/>
    <property type="match status" value="1"/>
</dbReference>
<dbReference type="Proteomes" id="UP001596067">
    <property type="component" value="Unassembled WGS sequence"/>
</dbReference>
<dbReference type="InterPro" id="IPR013517">
    <property type="entry name" value="FG-GAP"/>
</dbReference>
<dbReference type="Pfam" id="PF13517">
    <property type="entry name" value="FG-GAP_3"/>
    <property type="match status" value="1"/>
</dbReference>
<dbReference type="Gene3D" id="2.40.128.340">
    <property type="match status" value="2"/>
</dbReference>
<dbReference type="PANTHER" id="PTHR44103">
    <property type="entry name" value="PROPROTEIN CONVERTASE P"/>
    <property type="match status" value="1"/>
</dbReference>
<comment type="caution">
    <text evidence="3">The sequence shown here is derived from an EMBL/GenBank/DDBJ whole genome shotgun (WGS) entry which is preliminary data.</text>
</comment>
<reference evidence="4" key="1">
    <citation type="journal article" date="2019" name="Int. J. Syst. Evol. Microbiol.">
        <title>The Global Catalogue of Microorganisms (GCM) 10K type strain sequencing project: providing services to taxonomists for standard genome sequencing and annotation.</title>
        <authorList>
            <consortium name="The Broad Institute Genomics Platform"/>
            <consortium name="The Broad Institute Genome Sequencing Center for Infectious Disease"/>
            <person name="Wu L."/>
            <person name="Ma J."/>
        </authorList>
    </citation>
    <scope>NUCLEOTIDE SEQUENCE [LARGE SCALE GENOMIC DNA]</scope>
    <source>
        <strain evidence="4">CGMCC 4.1469</strain>
    </source>
</reference>
<feature type="domain" description="Peptidase S1" evidence="2">
    <location>
        <begin position="138"/>
        <end position="354"/>
    </location>
</feature>
<gene>
    <name evidence="3" type="ORF">ACFP0N_22705</name>
</gene>
<evidence type="ECO:0000313" key="3">
    <source>
        <dbReference type="EMBL" id="MFC5887779.1"/>
    </source>
</evidence>
<proteinExistence type="predicted"/>
<evidence type="ECO:0000256" key="1">
    <source>
        <dbReference type="ARBA" id="ARBA00022729"/>
    </source>
</evidence>
<protein>
    <submittedName>
        <fullName evidence="3">FG-GAP-like repeat-containing protein</fullName>
    </submittedName>
</protein>
<dbReference type="SUPFAM" id="SSF50494">
    <property type="entry name" value="Trypsin-like serine proteases"/>
    <property type="match status" value="1"/>
</dbReference>
<keyword evidence="1" id="KW-0732">Signal</keyword>
<dbReference type="SMART" id="SM00020">
    <property type="entry name" value="Tryp_SPc"/>
    <property type="match status" value="1"/>
</dbReference>
<keyword evidence="4" id="KW-1185">Reference proteome</keyword>
<name>A0ABW1F3Q0_9ACTN</name>
<dbReference type="RefSeq" id="WP_313767074.1">
    <property type="nucleotide sequence ID" value="NZ_BAAAVH010000020.1"/>
</dbReference>
<dbReference type="Gene3D" id="2.40.10.10">
    <property type="entry name" value="Trypsin-like serine proteases"/>
    <property type="match status" value="1"/>
</dbReference>
<dbReference type="InterPro" id="IPR009003">
    <property type="entry name" value="Peptidase_S1_PA"/>
</dbReference>
<dbReference type="InterPro" id="IPR028994">
    <property type="entry name" value="Integrin_alpha_N"/>
</dbReference>
<dbReference type="InterPro" id="IPR001254">
    <property type="entry name" value="Trypsin_dom"/>
</dbReference>
<dbReference type="InterPro" id="IPR001314">
    <property type="entry name" value="Peptidase_S1A"/>
</dbReference>
<sequence length="735" mass="75548">MVSAVSAAGDAAVPPSAVEGFAYPGAAKILADQGVTVKSGDGNIRIVSDCHSGENLLMVYSRITDPATPICFRATGPSGYLSLEIPKVYSIKGDDHTTKATLSTNGTVTQIDIPKNLFQPVGEGASPEGSAVLLELVTSGGPAATPVTSEYPAVGKINVGLEGRAGSRGCTATLVNPLWALTAAGCFTDNPASLTRGRPSATSTFTVGGAAIGIAEVVPQTGRDAALVRLDSLVPGVAPVKIATAAPVPGDSFRIPGFGRTAAGWAPANPRTVSHTVGAVSAIGIDSAPASGDSTLCAGDAGAPLLRTRGGTVEIAGVVSRSWQGGCLGEAPGGTGAVSTRVDDLGDWVKKALDLDWNTCIQYPPGTGRTLCGPILTKYLELGGPATVGIPTTDTTATPVQPGKYAHFASPGSNTANTSIYWSAATGAHLVTGGTRSVWADNGWENGWLGFPITEESPNLTGTRTGFQGGFVATHQPTAAASAHHYALDNIAVTAGDFTGDGHADAVTIDNDGYLWLHPATTGTTLGDPVLLWPSSGWKGITKITAGDFTGDGKTDLVAIWGDGQLQVYPGNANGTFQPSTALWGKPDSLYLYKDAKEIFAGDFTGDGKTDLGVLWNGGSLWLAPGNNTGRLDNGLDAIQMWPDNIFLNARQLIAGDHTGDGKTDMGVIWSSDGFWMQPGDGQGHITSGVKMWPDNSWSGARDAASADFDANGKPDVVSIWPDGTLHLYPDLKPL</sequence>
<dbReference type="SUPFAM" id="SSF69318">
    <property type="entry name" value="Integrin alpha N-terminal domain"/>
    <property type="match status" value="1"/>
</dbReference>